<name>A0ABW4AZM0_9GAMM</name>
<accession>A0ABW4AZM0</accession>
<dbReference type="PANTHER" id="PTHR32322">
    <property type="entry name" value="INNER MEMBRANE TRANSPORTER"/>
    <property type="match status" value="1"/>
</dbReference>
<comment type="caution">
    <text evidence="7">The sequence shown here is derived from an EMBL/GenBank/DDBJ whole genome shotgun (WGS) entry which is preliminary data.</text>
</comment>
<dbReference type="EMBL" id="JBHTMN010000007">
    <property type="protein sequence ID" value="MFD1383242.1"/>
    <property type="molecule type" value="Genomic_DNA"/>
</dbReference>
<dbReference type="RefSeq" id="WP_377366418.1">
    <property type="nucleotide sequence ID" value="NZ_JBHTMN010000007.1"/>
</dbReference>
<organism evidence="7 8">
    <name type="scientific">Rhodanobacter aciditrophus</name>
    <dbReference type="NCBI Taxonomy" id="1623218"/>
    <lineage>
        <taxon>Bacteria</taxon>
        <taxon>Pseudomonadati</taxon>
        <taxon>Pseudomonadota</taxon>
        <taxon>Gammaproteobacteria</taxon>
        <taxon>Lysobacterales</taxon>
        <taxon>Rhodanobacteraceae</taxon>
        <taxon>Rhodanobacter</taxon>
    </lineage>
</organism>
<dbReference type="InterPro" id="IPR037185">
    <property type="entry name" value="EmrE-like"/>
</dbReference>
<protein>
    <submittedName>
        <fullName evidence="7">DMT family transporter</fullName>
    </submittedName>
</protein>
<sequence length="291" mass="31099">MQAYFMTISALLAFAANSILCRLALGAQVIDAASFTTVRILSGAMMLAILLLLKAKFRPSTSNIKGMARGKGSWSGALALFVYALGFSYAYVSLETGIGALILFGMVQFTIIAVEVSRGKRFRLPEWLGATVAFVGFVYLVLPTLSTPSFIGAVQMAIAGMAWGVYTLVGKGSTKPLEDTAYNFVRAVPMALIWFAFALPEWRLSASGIWLAVLSGTLASGIGYALWYGALKFIMPFQASVLQLSVPVIAAVGGIIWAGETLEQRLVVSALMILGGVFLVLMSNKLAPQRN</sequence>
<dbReference type="InterPro" id="IPR050638">
    <property type="entry name" value="AA-Vitamin_Transporters"/>
</dbReference>
<dbReference type="PANTHER" id="PTHR32322:SF9">
    <property type="entry name" value="AMINO-ACID METABOLITE EFFLUX PUMP-RELATED"/>
    <property type="match status" value="1"/>
</dbReference>
<evidence type="ECO:0000313" key="7">
    <source>
        <dbReference type="EMBL" id="MFD1383242.1"/>
    </source>
</evidence>
<comment type="subcellular location">
    <subcellularLocation>
        <location evidence="1">Membrane</location>
        <topology evidence="1">Multi-pass membrane protein</topology>
    </subcellularLocation>
</comment>
<feature type="transmembrane region" description="Helical" evidence="5">
    <location>
        <begin position="36"/>
        <end position="53"/>
    </location>
</feature>
<keyword evidence="8" id="KW-1185">Reference proteome</keyword>
<feature type="transmembrane region" description="Helical" evidence="5">
    <location>
        <begin position="265"/>
        <end position="282"/>
    </location>
</feature>
<evidence type="ECO:0000256" key="3">
    <source>
        <dbReference type="ARBA" id="ARBA00022989"/>
    </source>
</evidence>
<feature type="domain" description="EamA" evidence="6">
    <location>
        <begin position="151"/>
        <end position="281"/>
    </location>
</feature>
<feature type="transmembrane region" description="Helical" evidence="5">
    <location>
        <begin position="148"/>
        <end position="169"/>
    </location>
</feature>
<reference evidence="8" key="1">
    <citation type="journal article" date="2019" name="Int. J. Syst. Evol. Microbiol.">
        <title>The Global Catalogue of Microorganisms (GCM) 10K type strain sequencing project: providing services to taxonomists for standard genome sequencing and annotation.</title>
        <authorList>
            <consortium name="The Broad Institute Genomics Platform"/>
            <consortium name="The Broad Institute Genome Sequencing Center for Infectious Disease"/>
            <person name="Wu L."/>
            <person name="Ma J."/>
        </authorList>
    </citation>
    <scope>NUCLEOTIDE SEQUENCE [LARGE SCALE GENOMIC DNA]</scope>
    <source>
        <strain evidence="8">JCM 30774</strain>
    </source>
</reference>
<keyword evidence="4 5" id="KW-0472">Membrane</keyword>
<feature type="transmembrane region" description="Helical" evidence="5">
    <location>
        <begin position="209"/>
        <end position="229"/>
    </location>
</feature>
<feature type="transmembrane region" description="Helical" evidence="5">
    <location>
        <begin position="241"/>
        <end position="259"/>
    </location>
</feature>
<dbReference type="SUPFAM" id="SSF103481">
    <property type="entry name" value="Multidrug resistance efflux transporter EmrE"/>
    <property type="match status" value="2"/>
</dbReference>
<evidence type="ECO:0000256" key="4">
    <source>
        <dbReference type="ARBA" id="ARBA00023136"/>
    </source>
</evidence>
<dbReference type="Proteomes" id="UP001597059">
    <property type="component" value="Unassembled WGS sequence"/>
</dbReference>
<proteinExistence type="predicted"/>
<evidence type="ECO:0000259" key="6">
    <source>
        <dbReference type="Pfam" id="PF00892"/>
    </source>
</evidence>
<dbReference type="InterPro" id="IPR000620">
    <property type="entry name" value="EamA_dom"/>
</dbReference>
<feature type="transmembrane region" description="Helical" evidence="5">
    <location>
        <begin position="98"/>
        <end position="117"/>
    </location>
</feature>
<evidence type="ECO:0000256" key="5">
    <source>
        <dbReference type="SAM" id="Phobius"/>
    </source>
</evidence>
<gene>
    <name evidence="7" type="ORF">ACFQ45_07675</name>
</gene>
<keyword evidence="2 5" id="KW-0812">Transmembrane</keyword>
<feature type="transmembrane region" description="Helical" evidence="5">
    <location>
        <begin position="74"/>
        <end position="92"/>
    </location>
</feature>
<keyword evidence="3 5" id="KW-1133">Transmembrane helix</keyword>
<feature type="transmembrane region" description="Helical" evidence="5">
    <location>
        <begin position="124"/>
        <end position="142"/>
    </location>
</feature>
<evidence type="ECO:0000256" key="2">
    <source>
        <dbReference type="ARBA" id="ARBA00022692"/>
    </source>
</evidence>
<evidence type="ECO:0000313" key="8">
    <source>
        <dbReference type="Proteomes" id="UP001597059"/>
    </source>
</evidence>
<evidence type="ECO:0000256" key="1">
    <source>
        <dbReference type="ARBA" id="ARBA00004141"/>
    </source>
</evidence>
<dbReference type="Pfam" id="PF00892">
    <property type="entry name" value="EamA"/>
    <property type="match status" value="1"/>
</dbReference>
<feature type="transmembrane region" description="Helical" evidence="5">
    <location>
        <begin position="181"/>
        <end position="197"/>
    </location>
</feature>